<dbReference type="InterPro" id="IPR003959">
    <property type="entry name" value="ATPase_AAA_core"/>
</dbReference>
<keyword evidence="3" id="KW-1185">Reference proteome</keyword>
<protein>
    <submittedName>
        <fullName evidence="2">AAA family ATPase</fullName>
    </submittedName>
</protein>
<proteinExistence type="predicted"/>
<comment type="caution">
    <text evidence="2">The sequence shown here is derived from an EMBL/GenBank/DDBJ whole genome shotgun (WGS) entry which is preliminary data.</text>
</comment>
<dbReference type="PANTHER" id="PTHR43581:SF4">
    <property type="entry name" value="ATP_GTP PHOSPHATASE"/>
    <property type="match status" value="1"/>
</dbReference>
<dbReference type="Proteomes" id="UP001171945">
    <property type="component" value="Unassembled WGS sequence"/>
</dbReference>
<evidence type="ECO:0000313" key="2">
    <source>
        <dbReference type="EMBL" id="MDM8561744.1"/>
    </source>
</evidence>
<dbReference type="Pfam" id="PF13304">
    <property type="entry name" value="AAA_21"/>
    <property type="match status" value="1"/>
</dbReference>
<dbReference type="SUPFAM" id="SSF52540">
    <property type="entry name" value="P-loop containing nucleoside triphosphate hydrolases"/>
    <property type="match status" value="1"/>
</dbReference>
<dbReference type="EMBL" id="JAUCGM010000001">
    <property type="protein sequence ID" value="MDM8561744.1"/>
    <property type="molecule type" value="Genomic_DNA"/>
</dbReference>
<accession>A0ABT7VQ06</accession>
<name>A0ABT7VQ06_9GAMM</name>
<organism evidence="2 3">
    <name type="scientific">Candidatus Marithioploca araucensis</name>
    <dbReference type="NCBI Taxonomy" id="70273"/>
    <lineage>
        <taxon>Bacteria</taxon>
        <taxon>Pseudomonadati</taxon>
        <taxon>Pseudomonadota</taxon>
        <taxon>Gammaproteobacteria</taxon>
        <taxon>Thiotrichales</taxon>
        <taxon>Thiotrichaceae</taxon>
        <taxon>Candidatus Marithioploca</taxon>
    </lineage>
</organism>
<dbReference type="InterPro" id="IPR027417">
    <property type="entry name" value="P-loop_NTPase"/>
</dbReference>
<sequence>MNKNFIKEIEIKNFKCFEDFKANGFKRVNLIGGKNNVGKTALMEACYINLNGDEDNYIKAILQIIRQRDNFFVQNNLTSVYKVLKMTFFYQTTLSKQYQKNLIHAINSNVNQTHFTFQEKLASTTIGYRINNHDFSKSIEVNHFKELIMNDGNAPYLNINNQIKSIRTMGLSDDAIVEYYSALQRIDKESFLDRELKKFDDNIIHFKIINNSPEVNTKSSGYISLSQFGEGIKHFINIIISIYVSENGCLFIDEIENGIHYTQLDRLWEIILTLSEALNCQVFVTTHSKDCIESYYKVSKKIAAKDIAYVILTQLKSGKIHAGLYDYELLENGIEQEHEVR</sequence>
<evidence type="ECO:0000259" key="1">
    <source>
        <dbReference type="Pfam" id="PF13304"/>
    </source>
</evidence>
<dbReference type="InterPro" id="IPR051396">
    <property type="entry name" value="Bact_Antivir_Def_Nuclease"/>
</dbReference>
<reference evidence="2" key="1">
    <citation type="submission" date="2023-06" db="EMBL/GenBank/DDBJ databases">
        <title>Uncultivated large filamentous bacteria from sulfidic sediments reveal new species and different genomic features in energy metabolism and defense.</title>
        <authorList>
            <person name="Fonseca A."/>
        </authorList>
    </citation>
    <scope>NUCLEOTIDE SEQUENCE</scope>
    <source>
        <strain evidence="2">HSG4</strain>
    </source>
</reference>
<feature type="domain" description="ATPase AAA-type core" evidence="1">
    <location>
        <begin position="116"/>
        <end position="288"/>
    </location>
</feature>
<evidence type="ECO:0000313" key="3">
    <source>
        <dbReference type="Proteomes" id="UP001171945"/>
    </source>
</evidence>
<dbReference type="Gene3D" id="3.40.50.300">
    <property type="entry name" value="P-loop containing nucleotide triphosphate hydrolases"/>
    <property type="match status" value="1"/>
</dbReference>
<gene>
    <name evidence="2" type="ORF">QUF54_00140</name>
</gene>
<dbReference type="PANTHER" id="PTHR43581">
    <property type="entry name" value="ATP/GTP PHOSPHATASE"/>
    <property type="match status" value="1"/>
</dbReference>